<dbReference type="EMBL" id="KE524855">
    <property type="protein sequence ID" value="KFB37872.1"/>
    <property type="molecule type" value="Genomic_DNA"/>
</dbReference>
<evidence type="ECO:0000313" key="2">
    <source>
        <dbReference type="EnsemblMetazoa" id="ASIC005189-PA"/>
    </source>
</evidence>
<name>A0A084VIS8_ANOSI</name>
<evidence type="ECO:0000313" key="1">
    <source>
        <dbReference type="EMBL" id="KFB37872.1"/>
    </source>
</evidence>
<dbReference type="Proteomes" id="UP000030765">
    <property type="component" value="Unassembled WGS sequence"/>
</dbReference>
<gene>
    <name evidence="1" type="ORF">ZHAS_00005189</name>
</gene>
<dbReference type="AlphaFoldDB" id="A0A084VIS8"/>
<reference evidence="2" key="2">
    <citation type="submission" date="2020-05" db="UniProtKB">
        <authorList>
            <consortium name="EnsemblMetazoa"/>
        </authorList>
    </citation>
    <scope>IDENTIFICATION</scope>
</reference>
<dbReference type="VEuPathDB" id="VectorBase:ASIC005189"/>
<accession>A0A084VIS8</accession>
<organism evidence="1">
    <name type="scientific">Anopheles sinensis</name>
    <name type="common">Mosquito</name>
    <dbReference type="NCBI Taxonomy" id="74873"/>
    <lineage>
        <taxon>Eukaryota</taxon>
        <taxon>Metazoa</taxon>
        <taxon>Ecdysozoa</taxon>
        <taxon>Arthropoda</taxon>
        <taxon>Hexapoda</taxon>
        <taxon>Insecta</taxon>
        <taxon>Pterygota</taxon>
        <taxon>Neoptera</taxon>
        <taxon>Endopterygota</taxon>
        <taxon>Diptera</taxon>
        <taxon>Nematocera</taxon>
        <taxon>Culicoidea</taxon>
        <taxon>Culicidae</taxon>
        <taxon>Anophelinae</taxon>
        <taxon>Anopheles</taxon>
    </lineage>
</organism>
<protein>
    <submittedName>
        <fullName evidence="1 2">Uncharacterized protein</fullName>
    </submittedName>
</protein>
<dbReference type="EMBL" id="ATLV01013392">
    <property type="status" value="NOT_ANNOTATED_CDS"/>
    <property type="molecule type" value="Genomic_DNA"/>
</dbReference>
<proteinExistence type="predicted"/>
<keyword evidence="3" id="KW-1185">Reference proteome</keyword>
<evidence type="ECO:0000313" key="3">
    <source>
        <dbReference type="Proteomes" id="UP000030765"/>
    </source>
</evidence>
<dbReference type="EnsemblMetazoa" id="ASIC005189-RA">
    <property type="protein sequence ID" value="ASIC005189-PA"/>
    <property type="gene ID" value="ASIC005189"/>
</dbReference>
<sequence>MAEDDTGRNYIEYLLKPSAARPPGVGVHFPLGKFADVCEVHAKVKTYTAVTLHPLAATALRLGTDGLIVLSAEVAGYSKGVTSGFASFSFTFFRYSQTHMYTRQLCLQRSTYWLTTHEAISSWKHFTCLLNYACKICIIHHGLLRVSVEGRVPLSGALATEI</sequence>
<reference evidence="1 3" key="1">
    <citation type="journal article" date="2014" name="BMC Genomics">
        <title>Genome sequence of Anopheles sinensis provides insight into genetics basis of mosquito competence for malaria parasites.</title>
        <authorList>
            <person name="Zhou D."/>
            <person name="Zhang D."/>
            <person name="Ding G."/>
            <person name="Shi L."/>
            <person name="Hou Q."/>
            <person name="Ye Y."/>
            <person name="Xu Y."/>
            <person name="Zhou H."/>
            <person name="Xiong C."/>
            <person name="Li S."/>
            <person name="Yu J."/>
            <person name="Hong S."/>
            <person name="Yu X."/>
            <person name="Zou P."/>
            <person name="Chen C."/>
            <person name="Chang X."/>
            <person name="Wang W."/>
            <person name="Lv Y."/>
            <person name="Sun Y."/>
            <person name="Ma L."/>
            <person name="Shen B."/>
            <person name="Zhu C."/>
        </authorList>
    </citation>
    <scope>NUCLEOTIDE SEQUENCE [LARGE SCALE GENOMIC DNA]</scope>
</reference>